<dbReference type="CDD" id="cd13654">
    <property type="entry name" value="PBP2_phosphate_like_2"/>
    <property type="match status" value="1"/>
</dbReference>
<dbReference type="Pfam" id="PF12849">
    <property type="entry name" value="PBP_like_2"/>
    <property type="match status" value="1"/>
</dbReference>
<name>A0A5Q0BNG6_9GAMM</name>
<gene>
    <name evidence="4" type="ORF">F6R98_15410</name>
</gene>
<dbReference type="OrthoDB" id="9765713at2"/>
<protein>
    <submittedName>
        <fullName evidence="4">PstS family phosphate ABC transporter substrate-binding protein</fullName>
    </submittedName>
</protein>
<dbReference type="EMBL" id="CP044205">
    <property type="protein sequence ID" value="QFY45139.1"/>
    <property type="molecule type" value="Genomic_DNA"/>
</dbReference>
<dbReference type="PANTHER" id="PTHR30570">
    <property type="entry name" value="PERIPLASMIC PHOSPHATE BINDING COMPONENT OF PHOSPHATE ABC TRANSPORTER"/>
    <property type="match status" value="1"/>
</dbReference>
<dbReference type="Gene3D" id="3.40.190.10">
    <property type="entry name" value="Periplasmic binding protein-like II"/>
    <property type="match status" value="2"/>
</dbReference>
<feature type="domain" description="PBP" evidence="3">
    <location>
        <begin position="20"/>
        <end position="310"/>
    </location>
</feature>
<reference evidence="4 5" key="1">
    <citation type="submission" date="2019-09" db="EMBL/GenBank/DDBJ databases">
        <title>Ecophysiology of the spiral-shaped methanotroph Methylospira mobilis as revealed by the complete genome sequence.</title>
        <authorList>
            <person name="Oshkin I.Y."/>
            <person name="Dedysh S.N."/>
            <person name="Miroshnikov K."/>
            <person name="Danilova O.V."/>
            <person name="Hakobyan A."/>
            <person name="Liesack W."/>
        </authorList>
    </citation>
    <scope>NUCLEOTIDE SEQUENCE [LARGE SCALE GENOMIC DNA]</scope>
    <source>
        <strain evidence="4 5">Shm1</strain>
    </source>
</reference>
<proteinExistence type="predicted"/>
<accession>A0A5Q0BNG6</accession>
<dbReference type="AlphaFoldDB" id="A0A5Q0BNG6"/>
<dbReference type="Proteomes" id="UP000325755">
    <property type="component" value="Chromosome"/>
</dbReference>
<dbReference type="SUPFAM" id="SSF53850">
    <property type="entry name" value="Periplasmic binding protein-like II"/>
    <property type="match status" value="1"/>
</dbReference>
<dbReference type="KEGG" id="mmob:F6R98_15410"/>
<dbReference type="PANTHER" id="PTHR30570:SF1">
    <property type="entry name" value="PHOSPHATE-BINDING PROTEIN PSTS"/>
    <property type="match status" value="1"/>
</dbReference>
<evidence type="ECO:0000256" key="1">
    <source>
        <dbReference type="ARBA" id="ARBA00022729"/>
    </source>
</evidence>
<feature type="chain" id="PRO_5024848036" evidence="2">
    <location>
        <begin position="18"/>
        <end position="347"/>
    </location>
</feature>
<evidence type="ECO:0000256" key="2">
    <source>
        <dbReference type="SAM" id="SignalP"/>
    </source>
</evidence>
<evidence type="ECO:0000313" key="4">
    <source>
        <dbReference type="EMBL" id="QFY45139.1"/>
    </source>
</evidence>
<evidence type="ECO:0000259" key="3">
    <source>
        <dbReference type="Pfam" id="PF12849"/>
    </source>
</evidence>
<evidence type="ECO:0000313" key="5">
    <source>
        <dbReference type="Proteomes" id="UP000325755"/>
    </source>
</evidence>
<keyword evidence="5" id="KW-1185">Reference proteome</keyword>
<sequence>MALAVSLLLAVSGTVNGEVARDSISIAGSSTVFPFSTAVAENLGKSGKFKTPKVESTGTGGGFKLFCSGVGPQYIDIANASRSIKKRELEDCAKAGVTDIVAVKIGYDGIVLAYSRKNTQKLDLSLKELYLALAKRIPDPVHPETESLIENPYKTWSEINPRLPATRIEVLGPPPTSGTRDAFAELALEGGCMDIPWLKAKKETDEYFFRNVCRTVRQDGAYTEAGENDNLIIQKLEQNPDTIGIFGFSYLGQNTDKVQGAIIEGQAPGFESIANGKYAISRPLFFYVKKAHIPLIPGIEAYIAEFTSDKASGEEGYLVGKGLIPLPAAERKKVVADARALKIMSIK</sequence>
<feature type="signal peptide" evidence="2">
    <location>
        <begin position="1"/>
        <end position="17"/>
    </location>
</feature>
<dbReference type="InParanoid" id="A0A5Q0BNG6"/>
<dbReference type="InterPro" id="IPR024370">
    <property type="entry name" value="PBP_domain"/>
</dbReference>
<keyword evidence="1 2" id="KW-0732">Signal</keyword>
<organism evidence="4 5">
    <name type="scientific">Candidatus Methylospira mobilis</name>
    <dbReference type="NCBI Taxonomy" id="1808979"/>
    <lineage>
        <taxon>Bacteria</taxon>
        <taxon>Pseudomonadati</taxon>
        <taxon>Pseudomonadota</taxon>
        <taxon>Gammaproteobacteria</taxon>
        <taxon>Methylococcales</taxon>
        <taxon>Methylococcaceae</taxon>
        <taxon>Candidatus Methylospira</taxon>
    </lineage>
</organism>
<dbReference type="InterPro" id="IPR050811">
    <property type="entry name" value="Phosphate_ABC_transporter"/>
</dbReference>